<dbReference type="InterPro" id="IPR049071">
    <property type="entry name" value="MPI_cupin_dom"/>
</dbReference>
<dbReference type="PANTHER" id="PTHR42742">
    <property type="entry name" value="TRANSCRIPTIONAL REPRESSOR MPRA"/>
    <property type="match status" value="1"/>
</dbReference>
<dbReference type="PANTHER" id="PTHR42742:SF3">
    <property type="entry name" value="FRUCTOKINASE"/>
    <property type="match status" value="1"/>
</dbReference>
<feature type="binding site" evidence="8">
    <location>
        <position position="116"/>
    </location>
    <ligand>
        <name>Zn(2+)</name>
        <dbReference type="ChEBI" id="CHEBI:29105"/>
    </ligand>
</feature>
<keyword evidence="5 7" id="KW-0862">Zinc</keyword>
<dbReference type="Pfam" id="PF20511">
    <property type="entry name" value="PMI_typeI_cat"/>
    <property type="match status" value="1"/>
</dbReference>
<dbReference type="GO" id="GO:0008270">
    <property type="term" value="F:zinc ion binding"/>
    <property type="evidence" value="ECO:0007669"/>
    <property type="project" value="UniProtKB-UniRule"/>
</dbReference>
<dbReference type="InterPro" id="IPR001250">
    <property type="entry name" value="Man6P_Isoase-1"/>
</dbReference>
<evidence type="ECO:0000256" key="1">
    <source>
        <dbReference type="ARBA" id="ARBA00000757"/>
    </source>
</evidence>
<feature type="active site" evidence="9">
    <location>
        <position position="193"/>
    </location>
</feature>
<dbReference type="PIRSF" id="PIRSF036894">
    <property type="entry name" value="PMI_Firm_short"/>
    <property type="match status" value="1"/>
</dbReference>
<evidence type="ECO:0000256" key="6">
    <source>
        <dbReference type="ARBA" id="ARBA00023235"/>
    </source>
</evidence>
<keyword evidence="6 7" id="KW-0413">Isomerase</keyword>
<evidence type="ECO:0000256" key="4">
    <source>
        <dbReference type="ARBA" id="ARBA00022723"/>
    </source>
</evidence>
<dbReference type="RefSeq" id="WP_181751899.1">
    <property type="nucleotide sequence ID" value="NZ_JACEIQ010000009.1"/>
</dbReference>
<dbReference type="GO" id="GO:0005975">
    <property type="term" value="P:carbohydrate metabolic process"/>
    <property type="evidence" value="ECO:0007669"/>
    <property type="project" value="UniProtKB-UniRule"/>
</dbReference>
<dbReference type="InterPro" id="IPR014710">
    <property type="entry name" value="RmlC-like_jellyroll"/>
</dbReference>
<comment type="similarity">
    <text evidence="2 7">Belongs to the mannose-6-phosphate isomerase type 1 family.</text>
</comment>
<dbReference type="InterPro" id="IPR011051">
    <property type="entry name" value="RmlC_Cupin_sf"/>
</dbReference>
<dbReference type="CDD" id="cd07010">
    <property type="entry name" value="cupin_PMI_type_I_N_bac"/>
    <property type="match status" value="1"/>
</dbReference>
<dbReference type="NCBIfam" id="TIGR00218">
    <property type="entry name" value="manA"/>
    <property type="match status" value="1"/>
</dbReference>
<dbReference type="InterPro" id="IPR046457">
    <property type="entry name" value="PMI_typeI_cat"/>
</dbReference>
<dbReference type="SUPFAM" id="SSF51182">
    <property type="entry name" value="RmlC-like cupins"/>
    <property type="match status" value="1"/>
</dbReference>
<keyword evidence="4 7" id="KW-0479">Metal-binding</keyword>
<comment type="catalytic activity">
    <reaction evidence="1 7">
        <text>D-mannose 6-phosphate = D-fructose 6-phosphate</text>
        <dbReference type="Rhea" id="RHEA:12356"/>
        <dbReference type="ChEBI" id="CHEBI:58735"/>
        <dbReference type="ChEBI" id="CHEBI:61527"/>
        <dbReference type="EC" id="5.3.1.8"/>
    </reaction>
</comment>
<dbReference type="GO" id="GO:0004476">
    <property type="term" value="F:mannose-6-phosphate isomerase activity"/>
    <property type="evidence" value="ECO:0007669"/>
    <property type="project" value="UniProtKB-UniRule"/>
</dbReference>
<keyword evidence="13" id="KW-1185">Reference proteome</keyword>
<comment type="cofactor">
    <cofactor evidence="8">
        <name>Zn(2+)</name>
        <dbReference type="ChEBI" id="CHEBI:29105"/>
    </cofactor>
    <text evidence="8">Binds 1 zinc ion per subunit.</text>
</comment>
<dbReference type="EMBL" id="JACEIQ010000009">
    <property type="protein sequence ID" value="MBA4494655.1"/>
    <property type="molecule type" value="Genomic_DNA"/>
</dbReference>
<evidence type="ECO:0000256" key="5">
    <source>
        <dbReference type="ARBA" id="ARBA00022833"/>
    </source>
</evidence>
<proteinExistence type="inferred from homology"/>
<feature type="binding site" evidence="8">
    <location>
        <position position="173"/>
    </location>
    <ligand>
        <name>Zn(2+)</name>
        <dbReference type="ChEBI" id="CHEBI:29105"/>
    </ligand>
</feature>
<evidence type="ECO:0000256" key="8">
    <source>
        <dbReference type="PIRSR" id="PIRSR036894-1"/>
    </source>
</evidence>
<gene>
    <name evidence="12" type="primary">manA</name>
    <name evidence="12" type="ORF">H1191_10090</name>
</gene>
<organism evidence="12 13">
    <name type="scientific">Paenactinomyces guangxiensis</name>
    <dbReference type="NCBI Taxonomy" id="1490290"/>
    <lineage>
        <taxon>Bacteria</taxon>
        <taxon>Bacillati</taxon>
        <taxon>Bacillota</taxon>
        <taxon>Bacilli</taxon>
        <taxon>Bacillales</taxon>
        <taxon>Thermoactinomycetaceae</taxon>
        <taxon>Paenactinomyces</taxon>
    </lineage>
</organism>
<dbReference type="EC" id="5.3.1.8" evidence="3 7"/>
<dbReference type="InterPro" id="IPR051804">
    <property type="entry name" value="Carb_Metab_Reg_Kinase/Isom"/>
</dbReference>
<dbReference type="Gene3D" id="2.60.120.10">
    <property type="entry name" value="Jelly Rolls"/>
    <property type="match status" value="2"/>
</dbReference>
<evidence type="ECO:0000313" key="13">
    <source>
        <dbReference type="Proteomes" id="UP000535491"/>
    </source>
</evidence>
<feature type="domain" description="Mannose-6-phosphate isomerase cupin" evidence="11">
    <location>
        <begin position="239"/>
        <end position="318"/>
    </location>
</feature>
<comment type="caution">
    <text evidence="12">The sequence shown here is derived from an EMBL/GenBank/DDBJ whole genome shotgun (WGS) entry which is preliminary data.</text>
</comment>
<evidence type="ECO:0000313" key="12">
    <source>
        <dbReference type="EMBL" id="MBA4494655.1"/>
    </source>
</evidence>
<dbReference type="AlphaFoldDB" id="A0A7W1WRE0"/>
<dbReference type="Proteomes" id="UP000535491">
    <property type="component" value="Unassembled WGS sequence"/>
</dbReference>
<protein>
    <recommendedName>
        <fullName evidence="3 7">Mannose-6-phosphate isomerase</fullName>
        <ecNumber evidence="3 7">5.3.1.8</ecNumber>
    </recommendedName>
</protein>
<reference evidence="12 13" key="1">
    <citation type="submission" date="2020-07" db="EMBL/GenBank/DDBJ databases">
        <authorList>
            <person name="Feng H."/>
        </authorList>
    </citation>
    <scope>NUCLEOTIDE SEQUENCE [LARGE SCALE GENOMIC DNA]</scope>
    <source>
        <strain evidence="13">s-10</strain>
    </source>
</reference>
<evidence type="ECO:0000256" key="2">
    <source>
        <dbReference type="ARBA" id="ARBA00010772"/>
    </source>
</evidence>
<evidence type="ECO:0000256" key="3">
    <source>
        <dbReference type="ARBA" id="ARBA00011956"/>
    </source>
</evidence>
<evidence type="ECO:0000256" key="9">
    <source>
        <dbReference type="PIRSR" id="PIRSR036894-2"/>
    </source>
</evidence>
<evidence type="ECO:0000259" key="10">
    <source>
        <dbReference type="Pfam" id="PF20511"/>
    </source>
</evidence>
<accession>A0A7W1WRE0</accession>
<feature type="domain" description="Phosphomannose isomerase type I catalytic" evidence="10">
    <location>
        <begin position="7"/>
        <end position="107"/>
    </location>
</feature>
<sequence length="318" mass="35874">MYQEPIFLQPAFKERIWGGNQLQTRFGFSIPSPHTGECWGISAHPEGLSRVKNGPLQGKTLDEVWKNHRELFANQPGDAFPLLIKILDAQKDLSVQVHPDDKMAMKLEGYPFGKTECWYIIDCDEGAEIILGHHASSKEELKQMIRDEQWDLLLKKVSVKPGDFFYVTSGTIHAIGKGIMILETQQSSDITYRVYDYDRTDANGNKRPLHVEKSIAVTNVPDLESTIHPAVTKTKGLAIKQFVSEKYFTVQEWSINGETDELKRNSGDFLLCSVIDGGGKMVTKDRSVSFTKGDFFILPATIPSFRVQGNSRWIVSHP</sequence>
<evidence type="ECO:0000256" key="7">
    <source>
        <dbReference type="PIRNR" id="PIRNR036894"/>
    </source>
</evidence>
<dbReference type="InterPro" id="IPR014628">
    <property type="entry name" value="Man6P_isomerase_Firm_short"/>
</dbReference>
<dbReference type="Pfam" id="PF21621">
    <property type="entry name" value="MPI_cupin_dom"/>
    <property type="match status" value="1"/>
</dbReference>
<feature type="binding site" evidence="8">
    <location>
        <position position="98"/>
    </location>
    <ligand>
        <name>Zn(2+)</name>
        <dbReference type="ChEBI" id="CHEBI:29105"/>
    </ligand>
</feature>
<name>A0A7W1WRE0_9BACL</name>
<evidence type="ECO:0000259" key="11">
    <source>
        <dbReference type="Pfam" id="PF21621"/>
    </source>
</evidence>